<dbReference type="EMBL" id="LSSN01005452">
    <property type="protein sequence ID" value="OMJ09433.1"/>
    <property type="molecule type" value="Genomic_DNA"/>
</dbReference>
<dbReference type="Proteomes" id="UP000187283">
    <property type="component" value="Unassembled WGS sequence"/>
</dbReference>
<protein>
    <submittedName>
        <fullName evidence="1">Uncharacterized protein</fullName>
    </submittedName>
</protein>
<keyword evidence="2" id="KW-1185">Reference proteome</keyword>
<organism evidence="1 2">
    <name type="scientific">Smittium culicis</name>
    <dbReference type="NCBI Taxonomy" id="133412"/>
    <lineage>
        <taxon>Eukaryota</taxon>
        <taxon>Fungi</taxon>
        <taxon>Fungi incertae sedis</taxon>
        <taxon>Zoopagomycota</taxon>
        <taxon>Kickxellomycotina</taxon>
        <taxon>Harpellomycetes</taxon>
        <taxon>Harpellales</taxon>
        <taxon>Legeriomycetaceae</taxon>
        <taxon>Smittium</taxon>
    </lineage>
</organism>
<evidence type="ECO:0000313" key="2">
    <source>
        <dbReference type="Proteomes" id="UP000187283"/>
    </source>
</evidence>
<sequence length="154" mass="16833">MSKNQLMIPNTNTSSNHFNDKIENSKNIKELRYDSDTVLSSNIVDSNIKIAHKKTYPGNQKGISFERRLSKSGAGAGTKLKKKIEAKVVSGVVFDAAPMNGAIDALGLDSSSKSSCENLATPVEEKNIESSINKIAEVHNLNERKRSVTLEDKI</sequence>
<proteinExistence type="predicted"/>
<accession>A0A1R1X463</accession>
<gene>
    <name evidence="1" type="ORF">AYI70_g10924</name>
</gene>
<evidence type="ECO:0000313" key="1">
    <source>
        <dbReference type="EMBL" id="OMJ09433.1"/>
    </source>
</evidence>
<dbReference type="AlphaFoldDB" id="A0A1R1X463"/>
<comment type="caution">
    <text evidence="1">The sequence shown here is derived from an EMBL/GenBank/DDBJ whole genome shotgun (WGS) entry which is preliminary data.</text>
</comment>
<reference evidence="1 2" key="1">
    <citation type="submission" date="2017-01" db="EMBL/GenBank/DDBJ databases">
        <authorList>
            <person name="Mah S.A."/>
            <person name="Swanson W.J."/>
            <person name="Moy G.W."/>
            <person name="Vacquier V.D."/>
        </authorList>
    </citation>
    <scope>NUCLEOTIDE SEQUENCE [LARGE SCALE GENOMIC DNA]</scope>
    <source>
        <strain evidence="1 2">GSMNP</strain>
    </source>
</reference>
<name>A0A1R1X463_9FUNG</name>
<feature type="non-terminal residue" evidence="1">
    <location>
        <position position="154"/>
    </location>
</feature>